<keyword evidence="7" id="KW-1185">Reference proteome</keyword>
<evidence type="ECO:0000259" key="5">
    <source>
        <dbReference type="PROSITE" id="PS50222"/>
    </source>
</evidence>
<organism evidence="6 7">
    <name type="scientific">Gemmobacter caeni</name>
    <dbReference type="NCBI Taxonomy" id="589035"/>
    <lineage>
        <taxon>Bacteria</taxon>
        <taxon>Pseudomonadati</taxon>
        <taxon>Pseudomonadota</taxon>
        <taxon>Alphaproteobacteria</taxon>
        <taxon>Rhodobacterales</taxon>
        <taxon>Paracoccaceae</taxon>
        <taxon>Gemmobacter</taxon>
    </lineage>
</organism>
<keyword evidence="1" id="KW-0479">Metal-binding</keyword>
<dbReference type="SUPFAM" id="SSF47473">
    <property type="entry name" value="EF-hand"/>
    <property type="match status" value="1"/>
</dbReference>
<keyword evidence="2" id="KW-0677">Repeat</keyword>
<dbReference type="PROSITE" id="PS00018">
    <property type="entry name" value="EF_HAND_1"/>
    <property type="match status" value="3"/>
</dbReference>
<feature type="domain" description="EF-hand" evidence="5">
    <location>
        <begin position="101"/>
        <end position="136"/>
    </location>
</feature>
<evidence type="ECO:0000256" key="4">
    <source>
        <dbReference type="SAM" id="SignalP"/>
    </source>
</evidence>
<dbReference type="Pfam" id="PF13499">
    <property type="entry name" value="EF-hand_7"/>
    <property type="match status" value="1"/>
</dbReference>
<evidence type="ECO:0000256" key="3">
    <source>
        <dbReference type="SAM" id="MobiDB-lite"/>
    </source>
</evidence>
<dbReference type="InterPro" id="IPR018247">
    <property type="entry name" value="EF_Hand_1_Ca_BS"/>
</dbReference>
<dbReference type="SMART" id="SM00054">
    <property type="entry name" value="EFh"/>
    <property type="match status" value="4"/>
</dbReference>
<feature type="signal peptide" evidence="4">
    <location>
        <begin position="1"/>
        <end position="26"/>
    </location>
</feature>
<protein>
    <submittedName>
        <fullName evidence="6">Ca2+-binding EF-hand superfamily protein</fullName>
    </submittedName>
</protein>
<dbReference type="EMBL" id="QBKP01000006">
    <property type="protein sequence ID" value="PTX49917.1"/>
    <property type="molecule type" value="Genomic_DNA"/>
</dbReference>
<dbReference type="AlphaFoldDB" id="A0A2T6B1G6"/>
<accession>A0A2T6B1G6</accession>
<proteinExistence type="predicted"/>
<dbReference type="InterPro" id="IPR011992">
    <property type="entry name" value="EF-hand-dom_pair"/>
</dbReference>
<evidence type="ECO:0000256" key="1">
    <source>
        <dbReference type="ARBA" id="ARBA00022723"/>
    </source>
</evidence>
<comment type="caution">
    <text evidence="6">The sequence shown here is derived from an EMBL/GenBank/DDBJ whole genome shotgun (WGS) entry which is preliminary data.</text>
</comment>
<evidence type="ECO:0000256" key="2">
    <source>
        <dbReference type="ARBA" id="ARBA00022737"/>
    </source>
</evidence>
<name>A0A2T6B1G6_9RHOB</name>
<dbReference type="RefSeq" id="WP_242013775.1">
    <property type="nucleotide sequence ID" value="NZ_QBKP01000006.1"/>
</dbReference>
<evidence type="ECO:0000313" key="6">
    <source>
        <dbReference type="EMBL" id="PTX49917.1"/>
    </source>
</evidence>
<evidence type="ECO:0000313" key="7">
    <source>
        <dbReference type="Proteomes" id="UP000244224"/>
    </source>
</evidence>
<feature type="domain" description="EF-hand" evidence="5">
    <location>
        <begin position="50"/>
        <end position="76"/>
    </location>
</feature>
<feature type="compositionally biased region" description="Basic and acidic residues" evidence="3">
    <location>
        <begin position="159"/>
        <end position="174"/>
    </location>
</feature>
<feature type="region of interest" description="Disordered" evidence="3">
    <location>
        <begin position="159"/>
        <end position="212"/>
    </location>
</feature>
<feature type="chain" id="PRO_5015626171" evidence="4">
    <location>
        <begin position="27"/>
        <end position="212"/>
    </location>
</feature>
<gene>
    <name evidence="6" type="ORF">C8N34_10697</name>
</gene>
<sequence length="212" mass="22292">MQKRTLVYTAALASILAGGLGSAALADRMRDHGGMGPMGMMMQDGPMFDFDKLDADKDGKITPEEFAAARAARVAELDADKDGKISADELVAMRMRGAEERIRAQVDQMMQRLDADGDGMLTAAEVLAMPGPGPKMLARVDTDGDGAISKAEADAAREKMMSRMERRGHGEHGKGGHGKGWHGKDGRGAKGQGGKPVMPQPEEGAAEDGAGN</sequence>
<reference evidence="6 7" key="1">
    <citation type="submission" date="2018-04" db="EMBL/GenBank/DDBJ databases">
        <title>Genomic Encyclopedia of Archaeal and Bacterial Type Strains, Phase II (KMG-II): from individual species to whole genera.</title>
        <authorList>
            <person name="Goeker M."/>
        </authorList>
    </citation>
    <scope>NUCLEOTIDE SEQUENCE [LARGE SCALE GENOMIC DNA]</scope>
    <source>
        <strain evidence="6 7">DSM 21823</strain>
    </source>
</reference>
<dbReference type="Pfam" id="PF13202">
    <property type="entry name" value="EF-hand_5"/>
    <property type="match status" value="2"/>
</dbReference>
<dbReference type="InterPro" id="IPR002048">
    <property type="entry name" value="EF_hand_dom"/>
</dbReference>
<dbReference type="InterPro" id="IPR039647">
    <property type="entry name" value="EF_hand_pair_protein_CML-like"/>
</dbReference>
<feature type="domain" description="EF-hand" evidence="5">
    <location>
        <begin position="77"/>
        <end position="100"/>
    </location>
</feature>
<dbReference type="PANTHER" id="PTHR10891">
    <property type="entry name" value="EF-HAND CALCIUM-BINDING DOMAIN CONTAINING PROTEIN"/>
    <property type="match status" value="1"/>
</dbReference>
<dbReference type="Gene3D" id="1.10.238.10">
    <property type="entry name" value="EF-hand"/>
    <property type="match status" value="3"/>
</dbReference>
<dbReference type="PROSITE" id="PS50222">
    <property type="entry name" value="EF_HAND_2"/>
    <property type="match status" value="3"/>
</dbReference>
<dbReference type="GO" id="GO:0005509">
    <property type="term" value="F:calcium ion binding"/>
    <property type="evidence" value="ECO:0007669"/>
    <property type="project" value="InterPro"/>
</dbReference>
<dbReference type="Proteomes" id="UP000244224">
    <property type="component" value="Unassembled WGS sequence"/>
</dbReference>
<keyword evidence="4" id="KW-0732">Signal</keyword>